<reference evidence="1" key="1">
    <citation type="submission" date="2020-03" db="EMBL/GenBank/DDBJ databases">
        <title>The deep terrestrial virosphere.</title>
        <authorList>
            <person name="Holmfeldt K."/>
            <person name="Nilsson E."/>
            <person name="Simone D."/>
            <person name="Lopez-Fernandez M."/>
            <person name="Wu X."/>
            <person name="de Brujin I."/>
            <person name="Lundin D."/>
            <person name="Andersson A."/>
            <person name="Bertilsson S."/>
            <person name="Dopson M."/>
        </authorList>
    </citation>
    <scope>NUCLEOTIDE SEQUENCE</scope>
    <source>
        <strain evidence="2">MM415A02328</strain>
        <strain evidence="1">MM415B01380</strain>
    </source>
</reference>
<sequence>MSENTHTDNSRAAMLLRLVLLCMQNGVLVAPAAEAYLEYCKRAGGHPNECSLAPFAAGYHAGREAEAKDE</sequence>
<name>A0A6M3IPF5_9ZZZZ</name>
<gene>
    <name evidence="2" type="ORF">MM415A02328_0002</name>
    <name evidence="1" type="ORF">MM415B01380_0004</name>
</gene>
<evidence type="ECO:0000313" key="1">
    <source>
        <dbReference type="EMBL" id="QJA58947.1"/>
    </source>
</evidence>
<protein>
    <submittedName>
        <fullName evidence="1">Uncharacterized protein</fullName>
    </submittedName>
</protein>
<organism evidence="1">
    <name type="scientific">viral metagenome</name>
    <dbReference type="NCBI Taxonomy" id="1070528"/>
    <lineage>
        <taxon>unclassified sequences</taxon>
        <taxon>metagenomes</taxon>
        <taxon>organismal metagenomes</taxon>
    </lineage>
</organism>
<dbReference type="AlphaFoldDB" id="A0A6M3IPF5"/>
<accession>A0A6M3IPF5</accession>
<dbReference type="EMBL" id="MT141348">
    <property type="protein sequence ID" value="QJA58947.1"/>
    <property type="molecule type" value="Genomic_DNA"/>
</dbReference>
<evidence type="ECO:0000313" key="2">
    <source>
        <dbReference type="EMBL" id="QJA73515.1"/>
    </source>
</evidence>
<proteinExistence type="predicted"/>
<dbReference type="EMBL" id="MT142033">
    <property type="protein sequence ID" value="QJA73515.1"/>
    <property type="molecule type" value="Genomic_DNA"/>
</dbReference>